<dbReference type="GeneID" id="103518061"/>
<organism evidence="2 3">
    <name type="scientific">Diaphorina citri</name>
    <name type="common">Asian citrus psyllid</name>
    <dbReference type="NCBI Taxonomy" id="121845"/>
    <lineage>
        <taxon>Eukaryota</taxon>
        <taxon>Metazoa</taxon>
        <taxon>Ecdysozoa</taxon>
        <taxon>Arthropoda</taxon>
        <taxon>Hexapoda</taxon>
        <taxon>Insecta</taxon>
        <taxon>Pterygota</taxon>
        <taxon>Neoptera</taxon>
        <taxon>Paraneoptera</taxon>
        <taxon>Hemiptera</taxon>
        <taxon>Sternorrhyncha</taxon>
        <taxon>Psylloidea</taxon>
        <taxon>Psyllidae</taxon>
        <taxon>Diaphorininae</taxon>
        <taxon>Diaphorina</taxon>
    </lineage>
</organism>
<keyword evidence="2" id="KW-1185">Reference proteome</keyword>
<gene>
    <name evidence="3" type="primary">LOC103518061</name>
</gene>
<protein>
    <submittedName>
        <fullName evidence="3">Uncharacterized protein LOC103518061</fullName>
    </submittedName>
</protein>
<sequence>MVYRCVCYAATLCHLLLLGPSSGSPLRDIIGHPYHTPPWSNEANLEENIRVMSARRAKEREKFDRLYAKELRENIAVTVTESVERSELRPDPLDSEELEACIEHRKYLAKMFDYMYEDTEVRRQRKAKNITGNVLVEKFYQPNNHRFHNGFTFTTTSTTLPPPSSTVSTLVYTLNYGFVFEEIVGLISTTPTPRRFPKPPSTEIWPWELFPENITWGSSEMKKLWQMNRYTPFLLHFTDSHYQELTTTPRCVSFEISWQYSDDPCDRKEALHIRNQTTTPKDYNSDELPVHQF</sequence>
<dbReference type="RefSeq" id="XP_008481339.2">
    <property type="nucleotide sequence ID" value="XM_008483117.3"/>
</dbReference>
<dbReference type="KEGG" id="dci:103518061"/>
<evidence type="ECO:0000313" key="3">
    <source>
        <dbReference type="RefSeq" id="XP_008481339.2"/>
    </source>
</evidence>
<feature type="signal peptide" evidence="1">
    <location>
        <begin position="1"/>
        <end position="23"/>
    </location>
</feature>
<dbReference type="Proteomes" id="UP000079169">
    <property type="component" value="Unplaced"/>
</dbReference>
<name>A0A1S3DG73_DIACI</name>
<feature type="chain" id="PRO_5010349696" evidence="1">
    <location>
        <begin position="24"/>
        <end position="293"/>
    </location>
</feature>
<proteinExistence type="predicted"/>
<dbReference type="PaxDb" id="121845-A0A1S3DG73"/>
<dbReference type="AlphaFoldDB" id="A0A1S3DG73"/>
<evidence type="ECO:0000256" key="1">
    <source>
        <dbReference type="SAM" id="SignalP"/>
    </source>
</evidence>
<accession>A0A1S3DG73</accession>
<reference evidence="3" key="1">
    <citation type="submission" date="2025-08" db="UniProtKB">
        <authorList>
            <consortium name="RefSeq"/>
        </authorList>
    </citation>
    <scope>IDENTIFICATION</scope>
</reference>
<keyword evidence="1" id="KW-0732">Signal</keyword>
<evidence type="ECO:0000313" key="2">
    <source>
        <dbReference type="Proteomes" id="UP000079169"/>
    </source>
</evidence>